<feature type="compositionally biased region" description="Low complexity" evidence="4">
    <location>
        <begin position="215"/>
        <end position="233"/>
    </location>
</feature>
<comment type="caution">
    <text evidence="7">The sequence shown here is derived from an EMBL/GenBank/DDBJ whole genome shotgun (WGS) entry which is preliminary data.</text>
</comment>
<sequence length="432" mass="47489">MTAVFTPVASCQTIKERVPQYVELPPGTKGYLTEKVLYALRTPEKRLRMLPGGQMVESWLRQIVVSGTIKRDEEDADYRWLYKAEVSFDMWPVRLDSEAVPIPFLSSNRDLIARDGPNRRHSNNPFPPGFRVGHLRRPDVIIVRNKSVRWPGRATQDHTGQSHADNLERLVEIKFPGDDWGKGQEKAYQRIAGGTHRMSVLDVSDCDGDFEKAKQAGAARPAAQAAGAPGPRRAAQDPSAAGVPVRAPIRSTKPIAEKTWYEPWLNEMPHRLTGVARAVASLWSQAKDGTAELSAAAGAWVGRHAPWLVMVGRWAREAATDTWVWVDHEGEVMYRYGAAQLRAMWRAVQEATDLTWDMLRQIDWGQVLTYMTYAAKGVAIVVLTLGAAYMVCVLAAPVFAALAALVAIVGSSGTAALAALAAMLGVQQMAAQ</sequence>
<dbReference type="EMBL" id="LDSL01000149">
    <property type="protein sequence ID" value="KTT15274.1"/>
    <property type="molecule type" value="Genomic_DNA"/>
</dbReference>
<evidence type="ECO:0000256" key="4">
    <source>
        <dbReference type="SAM" id="MobiDB-lite"/>
    </source>
</evidence>
<dbReference type="RefSeq" id="WP_082702665.1">
    <property type="nucleotide sequence ID" value="NZ_LDSL01000149.1"/>
</dbReference>
<organism evidence="7 8">
    <name type="scientific">Pseudacidovorax intermedius</name>
    <dbReference type="NCBI Taxonomy" id="433924"/>
    <lineage>
        <taxon>Bacteria</taxon>
        <taxon>Pseudomonadati</taxon>
        <taxon>Pseudomonadota</taxon>
        <taxon>Betaproteobacteria</taxon>
        <taxon>Burkholderiales</taxon>
        <taxon>Comamonadaceae</taxon>
        <taxon>Pseudacidovorax</taxon>
    </lineage>
</organism>
<dbReference type="OrthoDB" id="6675421at2"/>
<evidence type="ECO:0000313" key="8">
    <source>
        <dbReference type="Proteomes" id="UP000072741"/>
    </source>
</evidence>
<dbReference type="GO" id="GO:0004518">
    <property type="term" value="F:nuclease activity"/>
    <property type="evidence" value="ECO:0007669"/>
    <property type="project" value="UniProtKB-KW"/>
</dbReference>
<evidence type="ECO:0000313" key="7">
    <source>
        <dbReference type="EMBL" id="KTT15274.1"/>
    </source>
</evidence>
<evidence type="ECO:0000256" key="3">
    <source>
        <dbReference type="ARBA" id="ARBA00022801"/>
    </source>
</evidence>
<protein>
    <recommendedName>
        <fullName evidence="6">VRR-NUC domain-containing protein</fullName>
    </recommendedName>
</protein>
<name>A0A147GN01_9BURK</name>
<keyword evidence="8" id="KW-1185">Reference proteome</keyword>
<accession>A0A147GN01</accession>
<evidence type="ECO:0000256" key="2">
    <source>
        <dbReference type="ARBA" id="ARBA00022722"/>
    </source>
</evidence>
<feature type="transmembrane region" description="Helical" evidence="5">
    <location>
        <begin position="402"/>
        <end position="426"/>
    </location>
</feature>
<reference evidence="7 8" key="1">
    <citation type="journal article" date="2016" name="Front. Microbiol.">
        <title>Genomic Resource of Rice Seed Associated Bacteria.</title>
        <authorList>
            <person name="Midha S."/>
            <person name="Bansal K."/>
            <person name="Sharma S."/>
            <person name="Kumar N."/>
            <person name="Patil P.P."/>
            <person name="Chaudhry V."/>
            <person name="Patil P.B."/>
        </authorList>
    </citation>
    <scope>NUCLEOTIDE SEQUENCE [LARGE SCALE GENOMIC DNA]</scope>
    <source>
        <strain evidence="7 8">NS331</strain>
    </source>
</reference>
<feature type="transmembrane region" description="Helical" evidence="5">
    <location>
        <begin position="378"/>
        <end position="396"/>
    </location>
</feature>
<dbReference type="SMART" id="SM00990">
    <property type="entry name" value="VRR_NUC"/>
    <property type="match status" value="1"/>
</dbReference>
<gene>
    <name evidence="7" type="ORF">NS331_21180</name>
</gene>
<feature type="region of interest" description="Disordered" evidence="4">
    <location>
        <begin position="212"/>
        <end position="245"/>
    </location>
</feature>
<keyword evidence="5" id="KW-0472">Membrane</keyword>
<keyword evidence="5" id="KW-1133">Transmembrane helix</keyword>
<dbReference type="Proteomes" id="UP000072741">
    <property type="component" value="Unassembled WGS sequence"/>
</dbReference>
<keyword evidence="2" id="KW-0540">Nuclease</keyword>
<evidence type="ECO:0000256" key="5">
    <source>
        <dbReference type="SAM" id="Phobius"/>
    </source>
</evidence>
<comment type="cofactor">
    <cofactor evidence="1">
        <name>Mg(2+)</name>
        <dbReference type="ChEBI" id="CHEBI:18420"/>
    </cofactor>
</comment>
<feature type="domain" description="VRR-NUC" evidence="6">
    <location>
        <begin position="95"/>
        <end position="205"/>
    </location>
</feature>
<evidence type="ECO:0000259" key="6">
    <source>
        <dbReference type="SMART" id="SM00990"/>
    </source>
</evidence>
<dbReference type="AlphaFoldDB" id="A0A147GN01"/>
<dbReference type="InterPro" id="IPR014883">
    <property type="entry name" value="VRR_NUC"/>
</dbReference>
<keyword evidence="5" id="KW-0812">Transmembrane</keyword>
<keyword evidence="3" id="KW-0378">Hydrolase</keyword>
<evidence type="ECO:0000256" key="1">
    <source>
        <dbReference type="ARBA" id="ARBA00001946"/>
    </source>
</evidence>
<proteinExistence type="predicted"/>
<dbReference type="GO" id="GO:0016788">
    <property type="term" value="F:hydrolase activity, acting on ester bonds"/>
    <property type="evidence" value="ECO:0007669"/>
    <property type="project" value="InterPro"/>
</dbReference>